<dbReference type="InterPro" id="IPR036955">
    <property type="entry name" value="AP2/ERF_dom_sf"/>
</dbReference>
<dbReference type="InterPro" id="IPR051758">
    <property type="entry name" value="ERF/AP2-like"/>
</dbReference>
<keyword evidence="4" id="KW-0238">DNA-binding</keyword>
<protein>
    <submittedName>
        <fullName evidence="11">Ethylene-responsive transcription factor ERF062-like</fullName>
    </submittedName>
</protein>
<keyword evidence="2" id="KW-0936">Ethylene signaling pathway</keyword>
<dbReference type="Pfam" id="PF00847">
    <property type="entry name" value="AP2"/>
    <property type="match status" value="1"/>
</dbReference>
<keyword evidence="10" id="KW-1185">Reference proteome</keyword>
<comment type="subcellular location">
    <subcellularLocation>
        <location evidence="1">Nucleus</location>
    </subcellularLocation>
</comment>
<proteinExistence type="inferred from homology"/>
<evidence type="ECO:0000256" key="3">
    <source>
        <dbReference type="ARBA" id="ARBA00023015"/>
    </source>
</evidence>
<reference evidence="11" key="1">
    <citation type="submission" date="2025-08" db="UniProtKB">
        <authorList>
            <consortium name="RefSeq"/>
        </authorList>
    </citation>
    <scope>IDENTIFICATION</scope>
</reference>
<keyword evidence="7" id="KW-0539">Nucleus</keyword>
<dbReference type="InterPro" id="IPR016177">
    <property type="entry name" value="DNA-bd_dom_sf"/>
</dbReference>
<evidence type="ECO:0000256" key="6">
    <source>
        <dbReference type="ARBA" id="ARBA00023163"/>
    </source>
</evidence>
<dbReference type="GeneID" id="104586003"/>
<dbReference type="GO" id="GO:0009873">
    <property type="term" value="P:ethylene-activated signaling pathway"/>
    <property type="evidence" value="ECO:0007669"/>
    <property type="project" value="UniProtKB-KW"/>
</dbReference>
<comment type="similarity">
    <text evidence="8">Belongs to the AP2/ERF transcription factor family. ERF subfamily.</text>
</comment>
<dbReference type="SUPFAM" id="SSF54171">
    <property type="entry name" value="DNA-binding domain"/>
    <property type="match status" value="1"/>
</dbReference>
<dbReference type="OMA" id="NEWLRIN"/>
<dbReference type="FunFam" id="3.30.730.10:FF:000001">
    <property type="entry name" value="Ethylene-responsive transcription factor 2"/>
    <property type="match status" value="1"/>
</dbReference>
<dbReference type="KEGG" id="nnu:104586003"/>
<keyword evidence="6" id="KW-0804">Transcription</keyword>
<evidence type="ECO:0000256" key="9">
    <source>
        <dbReference type="SAM" id="MobiDB-lite"/>
    </source>
</evidence>
<evidence type="ECO:0000256" key="4">
    <source>
        <dbReference type="ARBA" id="ARBA00023125"/>
    </source>
</evidence>
<dbReference type="GO" id="GO:0000976">
    <property type="term" value="F:transcription cis-regulatory region binding"/>
    <property type="evidence" value="ECO:0007669"/>
    <property type="project" value="UniProtKB-ARBA"/>
</dbReference>
<keyword evidence="5" id="KW-0010">Activator</keyword>
<dbReference type="CDD" id="cd00018">
    <property type="entry name" value="AP2"/>
    <property type="match status" value="1"/>
</dbReference>
<dbReference type="Gene3D" id="3.30.730.10">
    <property type="entry name" value="AP2/ERF domain"/>
    <property type="match status" value="1"/>
</dbReference>
<dbReference type="PROSITE" id="PS51032">
    <property type="entry name" value="AP2_ERF"/>
    <property type="match status" value="1"/>
</dbReference>
<dbReference type="GO" id="GO:0003700">
    <property type="term" value="F:DNA-binding transcription factor activity"/>
    <property type="evidence" value="ECO:0007669"/>
    <property type="project" value="InterPro"/>
</dbReference>
<dbReference type="PANTHER" id="PTHR31657:SF40">
    <property type="entry name" value="ETHYLENE-RESPONSIVE TRANSCRIPTION FACTOR ERF062"/>
    <property type="match status" value="1"/>
</dbReference>
<dbReference type="RefSeq" id="XP_010241385.1">
    <property type="nucleotide sequence ID" value="XM_010243083.2"/>
</dbReference>
<sequence length="428" mass="46686">MASYLQNELPFNVQGMATIARFLSHSNMWGELWETAYCDGDDGGAGGASSSSSLNQLFSSPESSSSVDEAVASGLNNNNVAEFTTPIMVPEQQICPISSCVTSASNSLSSPQGHSDVNGSFSTPVNFIESFPELSQAQASTAPSPPTAPNFPSLSLFLPEPASIEPTTSISCNNQRSLPMLSSSNPFYNVSDLHQIQLQPGLEWLRINQSLMSRASKSSGDHLLGATKTQPMKYSGRRMQDHQQKTFSSPTKLYRGVRQRHWGKWVAEIRLPRNRTRVWLGTFDTAEDAAFAYDTAAYRLRGENAHLNFPDLKHQLKLNSLIGSTAALLEAKLKAFYEGIQPQKKPTNPPPSPPSSETLTSENTTVDTLDQKLSRRECSFDLEKSAGSEVVESKKTVGLLSDVDAVPLSRMPSLDMDMIWDSLPVADS</sequence>
<gene>
    <name evidence="11" type="primary">LOC104586003</name>
</gene>
<dbReference type="InterPro" id="IPR001471">
    <property type="entry name" value="AP2/ERF_dom"/>
</dbReference>
<dbReference type="AlphaFoldDB" id="A0A1U7YN96"/>
<dbReference type="OrthoDB" id="777275at2759"/>
<dbReference type="SMART" id="SM00380">
    <property type="entry name" value="AP2"/>
    <property type="match status" value="1"/>
</dbReference>
<evidence type="ECO:0000256" key="2">
    <source>
        <dbReference type="ARBA" id="ARBA00022745"/>
    </source>
</evidence>
<evidence type="ECO:0000313" key="10">
    <source>
        <dbReference type="Proteomes" id="UP000189703"/>
    </source>
</evidence>
<dbReference type="eggNOG" id="ENOG502QRCV">
    <property type="taxonomic scope" value="Eukaryota"/>
</dbReference>
<evidence type="ECO:0000256" key="8">
    <source>
        <dbReference type="ARBA" id="ARBA00024343"/>
    </source>
</evidence>
<accession>A0A1U7YN96</accession>
<organism evidence="10 11">
    <name type="scientific">Nelumbo nucifera</name>
    <name type="common">Sacred lotus</name>
    <dbReference type="NCBI Taxonomy" id="4432"/>
    <lineage>
        <taxon>Eukaryota</taxon>
        <taxon>Viridiplantae</taxon>
        <taxon>Streptophyta</taxon>
        <taxon>Embryophyta</taxon>
        <taxon>Tracheophyta</taxon>
        <taxon>Spermatophyta</taxon>
        <taxon>Magnoliopsida</taxon>
        <taxon>Proteales</taxon>
        <taxon>Nelumbonaceae</taxon>
        <taxon>Nelumbo</taxon>
    </lineage>
</organism>
<name>A0A1U7YN96_NELNU</name>
<feature type="compositionally biased region" description="Low complexity" evidence="9">
    <location>
        <begin position="355"/>
        <end position="365"/>
    </location>
</feature>
<dbReference type="PANTHER" id="PTHR31657">
    <property type="entry name" value="ETHYLENE-RESPONSIVE TRANSCRIPTION FACTOR ERF061"/>
    <property type="match status" value="1"/>
</dbReference>
<evidence type="ECO:0000256" key="5">
    <source>
        <dbReference type="ARBA" id="ARBA00023159"/>
    </source>
</evidence>
<keyword evidence="3" id="KW-0805">Transcription regulation</keyword>
<evidence type="ECO:0000256" key="7">
    <source>
        <dbReference type="ARBA" id="ARBA00023242"/>
    </source>
</evidence>
<dbReference type="FunCoup" id="A0A1U7YN96">
    <property type="interactions" value="22"/>
</dbReference>
<dbReference type="GO" id="GO:0005634">
    <property type="term" value="C:nucleus"/>
    <property type="evidence" value="ECO:0007669"/>
    <property type="project" value="UniProtKB-SubCell"/>
</dbReference>
<evidence type="ECO:0000256" key="1">
    <source>
        <dbReference type="ARBA" id="ARBA00004123"/>
    </source>
</evidence>
<evidence type="ECO:0000313" key="11">
    <source>
        <dbReference type="RefSeq" id="XP_010241385.1"/>
    </source>
</evidence>
<feature type="region of interest" description="Disordered" evidence="9">
    <location>
        <begin position="341"/>
        <end position="368"/>
    </location>
</feature>
<dbReference type="PRINTS" id="PR00367">
    <property type="entry name" value="ETHRSPELEMNT"/>
</dbReference>
<dbReference type="Proteomes" id="UP000189703">
    <property type="component" value="Unplaced"/>
</dbReference>